<dbReference type="RefSeq" id="WP_147182742.1">
    <property type="nucleotide sequence ID" value="NZ_CP042382.1"/>
</dbReference>
<sequence length="287" mass="32137">MTPAFKPLVAGTALALTVAASAAQAMTWSDTAIGYRYGTQFAEPGNDKDIEKHVLSLTHASGYAYGQNFFNLDMLQSDSNDPANNSDDGALEAYLTFRTQLHYGKVFGNPLAFGPVKDMALTGGFDLNTKNTAFAPRKRLLLLGPTFKFDVPKGFVDLSLLYAKEWNHCGLDICAQPGFTDDIDFDPYYQINLVWGIPFALGDTSMKFQGFYSYNGEKGEDYFNDDTEQEQLMRTSVMLDVGKVVWQQENNLWAGVGYEYWRNKFGNPDEKDGVDTDALTFNLEWHF</sequence>
<dbReference type="Gene3D" id="2.40.230.20">
    <property type="entry name" value="Nucleoside-specific channel-forming protein, Tsx-like"/>
    <property type="match status" value="1"/>
</dbReference>
<evidence type="ECO:0008006" key="4">
    <source>
        <dbReference type="Google" id="ProtNLM"/>
    </source>
</evidence>
<gene>
    <name evidence="2" type="ORF">FGL86_00380</name>
</gene>
<feature type="signal peptide" evidence="1">
    <location>
        <begin position="1"/>
        <end position="22"/>
    </location>
</feature>
<keyword evidence="1" id="KW-0732">Signal</keyword>
<dbReference type="SUPFAM" id="SSF111364">
    <property type="entry name" value="Tsx-like channel"/>
    <property type="match status" value="1"/>
</dbReference>
<dbReference type="InterPro" id="IPR036777">
    <property type="entry name" value="Channel_Tsx-like_sf"/>
</dbReference>
<dbReference type="AlphaFoldDB" id="A0A5B8SNC2"/>
<dbReference type="EMBL" id="CP042382">
    <property type="protein sequence ID" value="QEA37674.1"/>
    <property type="molecule type" value="Genomic_DNA"/>
</dbReference>
<protein>
    <recommendedName>
        <fullName evidence="4">Nucleoside-specific outer membrane channel protein Tsx</fullName>
    </recommendedName>
</protein>
<accession>A0A5B8SNC2</accession>
<reference evidence="2 3" key="1">
    <citation type="submission" date="2019-06" db="EMBL/GenBank/DDBJ databases">
        <title>Genome analyses of bacteria isolated from kimchi.</title>
        <authorList>
            <person name="Lee S."/>
            <person name="Ahn S."/>
            <person name="Roh S."/>
        </authorList>
    </citation>
    <scope>NUCLEOTIDE SEQUENCE [LARGE SCALE GENOMIC DNA]</scope>
    <source>
        <strain evidence="2 3">CBA4606</strain>
    </source>
</reference>
<evidence type="ECO:0000313" key="2">
    <source>
        <dbReference type="EMBL" id="QEA37674.1"/>
    </source>
</evidence>
<evidence type="ECO:0000313" key="3">
    <source>
        <dbReference type="Proteomes" id="UP000321272"/>
    </source>
</evidence>
<dbReference type="Proteomes" id="UP000321272">
    <property type="component" value="Chromosome"/>
</dbReference>
<keyword evidence="3" id="KW-1185">Reference proteome</keyword>
<dbReference type="OrthoDB" id="104801at2"/>
<dbReference type="GO" id="GO:0009279">
    <property type="term" value="C:cell outer membrane"/>
    <property type="evidence" value="ECO:0007669"/>
    <property type="project" value="InterPro"/>
</dbReference>
<organism evidence="2 3">
    <name type="scientific">Pistricoccus aurantiacus</name>
    <dbReference type="NCBI Taxonomy" id="1883414"/>
    <lineage>
        <taxon>Bacteria</taxon>
        <taxon>Pseudomonadati</taxon>
        <taxon>Pseudomonadota</taxon>
        <taxon>Gammaproteobacteria</taxon>
        <taxon>Oceanospirillales</taxon>
        <taxon>Halomonadaceae</taxon>
        <taxon>Pistricoccus</taxon>
    </lineage>
</organism>
<evidence type="ECO:0000256" key="1">
    <source>
        <dbReference type="SAM" id="SignalP"/>
    </source>
</evidence>
<name>A0A5B8SNC2_9GAMM</name>
<dbReference type="KEGG" id="paur:FGL86_00380"/>
<feature type="chain" id="PRO_5023060401" description="Nucleoside-specific outer membrane channel protein Tsx" evidence="1">
    <location>
        <begin position="23"/>
        <end position="287"/>
    </location>
</feature>
<proteinExistence type="predicted"/>